<keyword evidence="4" id="KW-1185">Reference proteome</keyword>
<gene>
    <name evidence="3" type="ORF">ZIOFF_029349</name>
</gene>
<dbReference type="Proteomes" id="UP000734854">
    <property type="component" value="Unassembled WGS sequence"/>
</dbReference>
<protein>
    <submittedName>
        <fullName evidence="3">Uncharacterized protein</fullName>
    </submittedName>
</protein>
<dbReference type="Pfam" id="PF03398">
    <property type="entry name" value="Ist1"/>
    <property type="match status" value="1"/>
</dbReference>
<evidence type="ECO:0000256" key="2">
    <source>
        <dbReference type="SAM" id="MobiDB-lite"/>
    </source>
</evidence>
<accession>A0A8J5H800</accession>
<dbReference type="InterPro" id="IPR042277">
    <property type="entry name" value="IST1-like"/>
</dbReference>
<dbReference type="AlphaFoldDB" id="A0A8J5H800"/>
<comment type="caution">
    <text evidence="3">The sequence shown here is derived from an EMBL/GenBank/DDBJ whole genome shotgun (WGS) entry which is preliminary data.</text>
</comment>
<dbReference type="GO" id="GO:0015031">
    <property type="term" value="P:protein transport"/>
    <property type="evidence" value="ECO:0007669"/>
    <property type="project" value="InterPro"/>
</dbReference>
<feature type="region of interest" description="Disordered" evidence="2">
    <location>
        <begin position="209"/>
        <end position="230"/>
    </location>
</feature>
<evidence type="ECO:0000313" key="3">
    <source>
        <dbReference type="EMBL" id="KAG6511290.1"/>
    </source>
</evidence>
<name>A0A8J5H800_ZINOF</name>
<organism evidence="3 4">
    <name type="scientific">Zingiber officinale</name>
    <name type="common">Ginger</name>
    <name type="synonym">Amomum zingiber</name>
    <dbReference type="NCBI Taxonomy" id="94328"/>
    <lineage>
        <taxon>Eukaryota</taxon>
        <taxon>Viridiplantae</taxon>
        <taxon>Streptophyta</taxon>
        <taxon>Embryophyta</taxon>
        <taxon>Tracheophyta</taxon>
        <taxon>Spermatophyta</taxon>
        <taxon>Magnoliopsida</taxon>
        <taxon>Liliopsida</taxon>
        <taxon>Zingiberales</taxon>
        <taxon>Zingiberaceae</taxon>
        <taxon>Zingiber</taxon>
    </lineage>
</organism>
<evidence type="ECO:0000313" key="4">
    <source>
        <dbReference type="Proteomes" id="UP000734854"/>
    </source>
</evidence>
<sequence length="315" mass="35498">MHGSKQAVRITKVRIEQIKKKKKQAVVCIDKKDVAGLVAGCWQANVFERMDALIHEMNLVSCLRRNDQNVLRLHCGSASNPAKNKKPWKQHQTLIFAAARFHGLPELRDLRSLFVKREWKCMESSVNSEDSFNPDNIEAHRSRKFDEKCELAQSMAEDQHELDCSAVEKGVVSVEILNAKRVNGRATPYTKAEAIDRTRGKVEDQLNKNTSGRYVNPPYLGHPKTSDTTNKVGVSQIEKPMPLIVRRNSKEPITDTKDDAVSINKPAKAKVTPQRAFLLPSESVSTAEAKQTHVRGKSLQLDPSRPNRSRAHPRL</sequence>
<reference evidence="3 4" key="1">
    <citation type="submission" date="2020-08" db="EMBL/GenBank/DDBJ databases">
        <title>Plant Genome Project.</title>
        <authorList>
            <person name="Zhang R.-G."/>
        </authorList>
    </citation>
    <scope>NUCLEOTIDE SEQUENCE [LARGE SCALE GENOMIC DNA]</scope>
    <source>
        <tissue evidence="3">Rhizome</tissue>
    </source>
</reference>
<feature type="region of interest" description="Disordered" evidence="2">
    <location>
        <begin position="280"/>
        <end position="315"/>
    </location>
</feature>
<dbReference type="EMBL" id="JACMSC010000008">
    <property type="protein sequence ID" value="KAG6511290.1"/>
    <property type="molecule type" value="Genomic_DNA"/>
</dbReference>
<comment type="similarity">
    <text evidence="1">Belongs to the IST1 family.</text>
</comment>
<evidence type="ECO:0000256" key="1">
    <source>
        <dbReference type="ARBA" id="ARBA00005536"/>
    </source>
</evidence>
<dbReference type="Gene3D" id="1.20.1260.60">
    <property type="entry name" value="Vacuolar protein sorting-associated protein Ist1"/>
    <property type="match status" value="1"/>
</dbReference>
<dbReference type="InterPro" id="IPR005061">
    <property type="entry name" value="Ist1"/>
</dbReference>
<proteinExistence type="inferred from homology"/>